<dbReference type="GO" id="GO:0003676">
    <property type="term" value="F:nucleic acid binding"/>
    <property type="evidence" value="ECO:0007669"/>
    <property type="project" value="InterPro"/>
</dbReference>
<proteinExistence type="predicted"/>
<dbReference type="CDD" id="cd06222">
    <property type="entry name" value="RNase_H_like"/>
    <property type="match status" value="1"/>
</dbReference>
<feature type="domain" description="RNase H type-1" evidence="1">
    <location>
        <begin position="13"/>
        <end position="97"/>
    </location>
</feature>
<dbReference type="InterPro" id="IPR044730">
    <property type="entry name" value="RNase_H-like_dom_plant"/>
</dbReference>
<dbReference type="PANTHER" id="PTHR47074">
    <property type="entry name" value="BNAC02G40300D PROTEIN"/>
    <property type="match status" value="1"/>
</dbReference>
<reference evidence="2 3" key="1">
    <citation type="submission" date="2024-01" db="EMBL/GenBank/DDBJ databases">
        <title>A telomere-to-telomere, gap-free genome of sweet tea (Lithocarpus litseifolius).</title>
        <authorList>
            <person name="Zhou J."/>
        </authorList>
    </citation>
    <scope>NUCLEOTIDE SEQUENCE [LARGE SCALE GENOMIC DNA]</scope>
    <source>
        <strain evidence="2">Zhou-2022a</strain>
        <tissue evidence="2">Leaf</tissue>
    </source>
</reference>
<evidence type="ECO:0000313" key="3">
    <source>
        <dbReference type="Proteomes" id="UP001459277"/>
    </source>
</evidence>
<protein>
    <recommendedName>
        <fullName evidence="1">RNase H type-1 domain-containing protein</fullName>
    </recommendedName>
</protein>
<accession>A0AAW2E4U2</accession>
<dbReference type="EMBL" id="JAZDWU010000001">
    <property type="protein sequence ID" value="KAL0016655.1"/>
    <property type="molecule type" value="Genomic_DNA"/>
</dbReference>
<keyword evidence="3" id="KW-1185">Reference proteome</keyword>
<evidence type="ECO:0000313" key="2">
    <source>
        <dbReference type="EMBL" id="KAL0016655.1"/>
    </source>
</evidence>
<dbReference type="Proteomes" id="UP001459277">
    <property type="component" value="Unassembled WGS sequence"/>
</dbReference>
<dbReference type="Gene3D" id="3.30.420.10">
    <property type="entry name" value="Ribonuclease H-like superfamily/Ribonuclease H"/>
    <property type="match status" value="1"/>
</dbReference>
<sequence>MVSLTERSTLPFTAIEVEAMAARRALLLALETGFDRVILEGDSQVLITALQNNSYNLSHFGHLVKDIQYLASCFLEIHFSHVRRHCNTVAHALAKRANSISHYQVWMEDVPPDIISVLKADFLGLD</sequence>
<comment type="caution">
    <text evidence="2">The sequence shown here is derived from an EMBL/GenBank/DDBJ whole genome shotgun (WGS) entry which is preliminary data.</text>
</comment>
<dbReference type="PANTHER" id="PTHR47074:SF48">
    <property type="entry name" value="POLYNUCLEOTIDYL TRANSFERASE, RIBONUCLEASE H-LIKE SUPERFAMILY PROTEIN"/>
    <property type="match status" value="1"/>
</dbReference>
<organism evidence="2 3">
    <name type="scientific">Lithocarpus litseifolius</name>
    <dbReference type="NCBI Taxonomy" id="425828"/>
    <lineage>
        <taxon>Eukaryota</taxon>
        <taxon>Viridiplantae</taxon>
        <taxon>Streptophyta</taxon>
        <taxon>Embryophyta</taxon>
        <taxon>Tracheophyta</taxon>
        <taxon>Spermatophyta</taxon>
        <taxon>Magnoliopsida</taxon>
        <taxon>eudicotyledons</taxon>
        <taxon>Gunneridae</taxon>
        <taxon>Pentapetalae</taxon>
        <taxon>rosids</taxon>
        <taxon>fabids</taxon>
        <taxon>Fagales</taxon>
        <taxon>Fagaceae</taxon>
        <taxon>Lithocarpus</taxon>
    </lineage>
</organism>
<name>A0AAW2E4U2_9ROSI</name>
<gene>
    <name evidence="2" type="ORF">SO802_003724</name>
</gene>
<dbReference type="GO" id="GO:0004523">
    <property type="term" value="F:RNA-DNA hybrid ribonuclease activity"/>
    <property type="evidence" value="ECO:0007669"/>
    <property type="project" value="InterPro"/>
</dbReference>
<dbReference type="InterPro" id="IPR012337">
    <property type="entry name" value="RNaseH-like_sf"/>
</dbReference>
<dbReference type="InterPro" id="IPR002156">
    <property type="entry name" value="RNaseH_domain"/>
</dbReference>
<dbReference type="InterPro" id="IPR052929">
    <property type="entry name" value="RNase_H-like_EbsB-rel"/>
</dbReference>
<dbReference type="SUPFAM" id="SSF53098">
    <property type="entry name" value="Ribonuclease H-like"/>
    <property type="match status" value="1"/>
</dbReference>
<dbReference type="Pfam" id="PF13456">
    <property type="entry name" value="RVT_3"/>
    <property type="match status" value="1"/>
</dbReference>
<dbReference type="InterPro" id="IPR036397">
    <property type="entry name" value="RNaseH_sf"/>
</dbReference>
<evidence type="ECO:0000259" key="1">
    <source>
        <dbReference type="Pfam" id="PF13456"/>
    </source>
</evidence>
<dbReference type="AlphaFoldDB" id="A0AAW2E4U2"/>